<evidence type="ECO:0000256" key="4">
    <source>
        <dbReference type="ARBA" id="ARBA00023319"/>
    </source>
</evidence>
<gene>
    <name evidence="10" type="primary">LOC102382872</name>
</gene>
<dbReference type="RefSeq" id="XP_025057504.1">
    <property type="nucleotide sequence ID" value="XM_025201719.1"/>
</dbReference>
<evidence type="ECO:0000313" key="10">
    <source>
        <dbReference type="RefSeq" id="XP_025057504.1"/>
    </source>
</evidence>
<feature type="compositionally biased region" description="Basic residues" evidence="5">
    <location>
        <begin position="229"/>
        <end position="242"/>
    </location>
</feature>
<keyword evidence="3" id="KW-0325">Glycoprotein</keyword>
<evidence type="ECO:0000256" key="6">
    <source>
        <dbReference type="SAM" id="Phobius"/>
    </source>
</evidence>
<feature type="transmembrane region" description="Helical" evidence="6">
    <location>
        <begin position="135"/>
        <end position="158"/>
    </location>
</feature>
<dbReference type="FunFam" id="2.60.40.10:FF:000295">
    <property type="entry name" value="Tyrosine-protein phosphatase non-receptor type substrate 1"/>
    <property type="match status" value="1"/>
</dbReference>
<keyword evidence="1 7" id="KW-0732">Signal</keyword>
<dbReference type="SMART" id="SM00409">
    <property type="entry name" value="IG"/>
    <property type="match status" value="1"/>
</dbReference>
<dbReference type="InterPro" id="IPR003599">
    <property type="entry name" value="Ig_sub"/>
</dbReference>
<evidence type="ECO:0000256" key="1">
    <source>
        <dbReference type="ARBA" id="ARBA00022729"/>
    </source>
</evidence>
<dbReference type="InterPro" id="IPR013106">
    <property type="entry name" value="Ig_V-set"/>
</dbReference>
<feature type="domain" description="Ig-like" evidence="8">
    <location>
        <begin position="21"/>
        <end position="106"/>
    </location>
</feature>
<accession>A0A3Q0GD18</accession>
<keyword evidence="6" id="KW-0472">Membrane</keyword>
<evidence type="ECO:0000256" key="3">
    <source>
        <dbReference type="ARBA" id="ARBA00023180"/>
    </source>
</evidence>
<dbReference type="InterPro" id="IPR007110">
    <property type="entry name" value="Ig-like_dom"/>
</dbReference>
<reference evidence="10" key="1">
    <citation type="submission" date="2025-08" db="UniProtKB">
        <authorList>
            <consortium name="RefSeq"/>
        </authorList>
    </citation>
    <scope>IDENTIFICATION</scope>
</reference>
<dbReference type="PROSITE" id="PS50835">
    <property type="entry name" value="IG_LIKE"/>
    <property type="match status" value="1"/>
</dbReference>
<keyword evidence="6" id="KW-1133">Transmembrane helix</keyword>
<keyword evidence="2" id="KW-1015">Disulfide bond</keyword>
<sequence>MQLFSLTLGLALLGSSGGGGQDFQVLQPWPSAQASAGETLMLNCTVTKRGLPGPVKWLKGSGSNHQLIYAEIGSFPRVTRAVPSSVSDYSIHISDIRPEDAGTYYCVKFKKEPPDEEYQRGTGTVVSVGGLSTSAASAVGGAACVLVLLLLIAIYFYLRKRRGLQPPHQTPPVVPTSPMMARTRTSFTQSCCTSAGPSCPRRARWGSRPNMQSSRQPRLPLDKETRARWFAKPRRGTSRARS</sequence>
<dbReference type="PANTHER" id="PTHR19971">
    <property type="entry name" value="SIGNAL-REGULATORY PROTEIN BETA"/>
    <property type="match status" value="1"/>
</dbReference>
<dbReference type="Proteomes" id="UP000189705">
    <property type="component" value="Unplaced"/>
</dbReference>
<evidence type="ECO:0000313" key="9">
    <source>
        <dbReference type="Proteomes" id="UP000189705"/>
    </source>
</evidence>
<evidence type="ECO:0000256" key="7">
    <source>
        <dbReference type="SAM" id="SignalP"/>
    </source>
</evidence>
<dbReference type="InterPro" id="IPR036179">
    <property type="entry name" value="Ig-like_dom_sf"/>
</dbReference>
<keyword evidence="9" id="KW-1185">Reference proteome</keyword>
<feature type="chain" id="PRO_5018043706" evidence="7">
    <location>
        <begin position="21"/>
        <end position="242"/>
    </location>
</feature>
<evidence type="ECO:0000256" key="5">
    <source>
        <dbReference type="SAM" id="MobiDB-lite"/>
    </source>
</evidence>
<feature type="region of interest" description="Disordered" evidence="5">
    <location>
        <begin position="192"/>
        <end position="242"/>
    </location>
</feature>
<dbReference type="Gene3D" id="2.60.40.10">
    <property type="entry name" value="Immunoglobulins"/>
    <property type="match status" value="1"/>
</dbReference>
<dbReference type="InterPro" id="IPR013783">
    <property type="entry name" value="Ig-like_fold"/>
</dbReference>
<dbReference type="Pfam" id="PF07686">
    <property type="entry name" value="V-set"/>
    <property type="match status" value="1"/>
</dbReference>
<dbReference type="InterPro" id="IPR051755">
    <property type="entry name" value="Ig-like_CS_Receptor"/>
</dbReference>
<dbReference type="SUPFAM" id="SSF48726">
    <property type="entry name" value="Immunoglobulin"/>
    <property type="match status" value="1"/>
</dbReference>
<keyword evidence="6" id="KW-0812">Transmembrane</keyword>
<evidence type="ECO:0000259" key="8">
    <source>
        <dbReference type="PROSITE" id="PS50835"/>
    </source>
</evidence>
<feature type="signal peptide" evidence="7">
    <location>
        <begin position="1"/>
        <end position="20"/>
    </location>
</feature>
<evidence type="ECO:0000256" key="2">
    <source>
        <dbReference type="ARBA" id="ARBA00023157"/>
    </source>
</evidence>
<proteinExistence type="predicted"/>
<dbReference type="GeneID" id="102382872"/>
<dbReference type="AlphaFoldDB" id="A0A3Q0GD18"/>
<name>A0A3Q0GD18_ALLSI</name>
<keyword evidence="4" id="KW-0393">Immunoglobulin domain</keyword>
<organism evidence="9 10">
    <name type="scientific">Alligator sinensis</name>
    <name type="common">Chinese alligator</name>
    <dbReference type="NCBI Taxonomy" id="38654"/>
    <lineage>
        <taxon>Eukaryota</taxon>
        <taxon>Metazoa</taxon>
        <taxon>Chordata</taxon>
        <taxon>Craniata</taxon>
        <taxon>Vertebrata</taxon>
        <taxon>Euteleostomi</taxon>
        <taxon>Archelosauria</taxon>
        <taxon>Archosauria</taxon>
        <taxon>Crocodylia</taxon>
        <taxon>Alligatoridae</taxon>
        <taxon>Alligatorinae</taxon>
        <taxon>Alligator</taxon>
    </lineage>
</organism>
<protein>
    <submittedName>
        <fullName evidence="10">Tyrosine-protein phosphatase non-receptor type substrate 1-like isoform X2</fullName>
    </submittedName>
</protein>